<dbReference type="Pfam" id="PF13821">
    <property type="entry name" value="DUF4187"/>
    <property type="match status" value="1"/>
</dbReference>
<organism evidence="6 7">
    <name type="scientific">Suricata suricatta</name>
    <name type="common">Meerkat</name>
    <dbReference type="NCBI Taxonomy" id="37032"/>
    <lineage>
        <taxon>Eukaryota</taxon>
        <taxon>Metazoa</taxon>
        <taxon>Chordata</taxon>
        <taxon>Craniata</taxon>
        <taxon>Vertebrata</taxon>
        <taxon>Euteleostomi</taxon>
        <taxon>Mammalia</taxon>
        <taxon>Eutheria</taxon>
        <taxon>Laurasiatheria</taxon>
        <taxon>Carnivora</taxon>
        <taxon>Feliformia</taxon>
        <taxon>Herpestidae</taxon>
        <taxon>Suricata</taxon>
    </lineage>
</organism>
<keyword evidence="7" id="KW-1185">Reference proteome</keyword>
<accession>A0A673SRP2</accession>
<dbReference type="Ensembl" id="ENSSSUT00005004258.1">
    <property type="protein sequence ID" value="ENSSSUP00005003677.1"/>
    <property type="gene ID" value="ENSSSUG00005002417.1"/>
</dbReference>
<evidence type="ECO:0000259" key="5">
    <source>
        <dbReference type="PROSITE" id="PS50174"/>
    </source>
</evidence>
<gene>
    <name evidence="6" type="primary">GPATCH11</name>
</gene>
<sequence length="370" mass="42539">MASPPSPAGAEQQSSGARSSCQTTRMPRLLHSCLQETGGQRVRRRLVWRKRTSYILLAPPCRRFPIDCYGAKVGAEAQKSNAGRWAHAQRRLSQAGRGRAELPRYFYHMKLNMAEEEDYMSDSFINAQQDIRPGLPMLRQIREARRKEEKQQEANLKNRQKSLKEEEQERRDIGLKSALGCENKGFALLQKMGYKSGQALGKSGGGIVEPIPLNVKTGKSGIGHEALLKRKAEEKLDSYRRKIHMKTQAEEKAAEQFRLRLKHKQDEVKLEGDLRRSQRACQQLDTQKNIQVPREAWYWLGLEEETEEEEEKEEDEDEYKSEDLSVLEKLQILTSYLREEHLYCIWCGTAYEDKEDLSSNCPGPTSADHD</sequence>
<feature type="region of interest" description="Disordered" evidence="4">
    <location>
        <begin position="145"/>
        <end position="171"/>
    </location>
</feature>
<name>A0A673SRP2_SURSU</name>
<evidence type="ECO:0000256" key="1">
    <source>
        <dbReference type="ARBA" id="ARBA00007140"/>
    </source>
</evidence>
<dbReference type="Proteomes" id="UP000472268">
    <property type="component" value="Chromosome 4"/>
</dbReference>
<dbReference type="InterPro" id="IPR039249">
    <property type="entry name" value="GPATCH11"/>
</dbReference>
<dbReference type="SMART" id="SM01173">
    <property type="entry name" value="DUF4187"/>
    <property type="match status" value="1"/>
</dbReference>
<dbReference type="OMA" id="DYMNMVI"/>
<evidence type="ECO:0000256" key="4">
    <source>
        <dbReference type="SAM" id="MobiDB-lite"/>
    </source>
</evidence>
<evidence type="ECO:0000313" key="6">
    <source>
        <dbReference type="Ensembl" id="ENSSSUP00005003677.1"/>
    </source>
</evidence>
<protein>
    <recommendedName>
        <fullName evidence="2">G patch domain-containing protein 11</fullName>
    </recommendedName>
    <alternativeName>
        <fullName evidence="3">Coiled-coil domain-containing protein 75</fullName>
    </alternativeName>
</protein>
<proteinExistence type="inferred from homology"/>
<dbReference type="Pfam" id="PF01585">
    <property type="entry name" value="G-patch"/>
    <property type="match status" value="1"/>
</dbReference>
<feature type="compositionally biased region" description="Acidic residues" evidence="4">
    <location>
        <begin position="303"/>
        <end position="320"/>
    </location>
</feature>
<dbReference type="SMART" id="SM00443">
    <property type="entry name" value="G_patch"/>
    <property type="match status" value="1"/>
</dbReference>
<dbReference type="AlphaFoldDB" id="A0A673SRP2"/>
<evidence type="ECO:0000256" key="3">
    <source>
        <dbReference type="ARBA" id="ARBA00030688"/>
    </source>
</evidence>
<evidence type="ECO:0000256" key="2">
    <source>
        <dbReference type="ARBA" id="ARBA00021978"/>
    </source>
</evidence>
<feature type="region of interest" description="Disordered" evidence="4">
    <location>
        <begin position="303"/>
        <end position="323"/>
    </location>
</feature>
<feature type="compositionally biased region" description="Polar residues" evidence="4">
    <location>
        <begin position="11"/>
        <end position="22"/>
    </location>
</feature>
<reference evidence="6 7" key="1">
    <citation type="submission" date="2019-05" db="EMBL/GenBank/DDBJ databases">
        <title>A Chromosome-scale Meerkat (S. suricatta) Genome Assembly.</title>
        <authorList>
            <person name="Dudchenko O."/>
            <person name="Lieberman Aiden E."/>
            <person name="Tung J."/>
            <person name="Barreiro L.B."/>
            <person name="Clutton-Brock T.H."/>
        </authorList>
    </citation>
    <scope>NUCLEOTIDE SEQUENCE [LARGE SCALE GENOMIC DNA]</scope>
</reference>
<feature type="compositionally biased region" description="Basic and acidic residues" evidence="4">
    <location>
        <begin position="162"/>
        <end position="171"/>
    </location>
</feature>
<reference evidence="6" key="2">
    <citation type="submission" date="2025-08" db="UniProtKB">
        <authorList>
            <consortium name="Ensembl"/>
        </authorList>
    </citation>
    <scope>IDENTIFICATION</scope>
</reference>
<dbReference type="PANTHER" id="PTHR21032">
    <property type="entry name" value="G PATCH DOMAIN-CONTAINING PROTEIN 11"/>
    <property type="match status" value="1"/>
</dbReference>
<evidence type="ECO:0000313" key="7">
    <source>
        <dbReference type="Proteomes" id="UP000472268"/>
    </source>
</evidence>
<comment type="similarity">
    <text evidence="1">Belongs to the GPATCH11 family.</text>
</comment>
<reference evidence="6" key="3">
    <citation type="submission" date="2025-09" db="UniProtKB">
        <authorList>
            <consortium name="Ensembl"/>
        </authorList>
    </citation>
    <scope>IDENTIFICATION</scope>
</reference>
<feature type="domain" description="G-patch" evidence="5">
    <location>
        <begin position="181"/>
        <end position="227"/>
    </location>
</feature>
<dbReference type="GO" id="GO:0003676">
    <property type="term" value="F:nucleic acid binding"/>
    <property type="evidence" value="ECO:0007669"/>
    <property type="project" value="InterPro"/>
</dbReference>
<dbReference type="PROSITE" id="PS50174">
    <property type="entry name" value="G_PATCH"/>
    <property type="match status" value="1"/>
</dbReference>
<dbReference type="InterPro" id="IPR025239">
    <property type="entry name" value="DUF4187"/>
</dbReference>
<dbReference type="InterPro" id="IPR000467">
    <property type="entry name" value="G_patch_dom"/>
</dbReference>
<dbReference type="PANTHER" id="PTHR21032:SF0">
    <property type="entry name" value="G PATCH DOMAIN-CONTAINING PROTEIN 11"/>
    <property type="match status" value="1"/>
</dbReference>
<feature type="region of interest" description="Disordered" evidence="4">
    <location>
        <begin position="1"/>
        <end position="22"/>
    </location>
</feature>
<dbReference type="GO" id="GO:0000776">
    <property type="term" value="C:kinetochore"/>
    <property type="evidence" value="ECO:0007669"/>
    <property type="project" value="TreeGrafter"/>
</dbReference>